<dbReference type="SUPFAM" id="SSF52091">
    <property type="entry name" value="SpoIIaa-like"/>
    <property type="match status" value="1"/>
</dbReference>
<dbReference type="InterPro" id="IPR002645">
    <property type="entry name" value="STAS_dom"/>
</dbReference>
<keyword evidence="1" id="KW-0472">Membrane</keyword>
<dbReference type="PROSITE" id="PS50801">
    <property type="entry name" value="STAS"/>
    <property type="match status" value="1"/>
</dbReference>
<dbReference type="AlphaFoldDB" id="A0A0N9HLD2"/>
<feature type="domain" description="STAS" evidence="2">
    <location>
        <begin position="18"/>
        <end position="115"/>
    </location>
</feature>
<dbReference type="STRING" id="860235.AOZ06_08610"/>
<name>A0A0N9HLD2_9PSEU</name>
<dbReference type="RefSeq" id="WP_054288948.1">
    <property type="nucleotide sequence ID" value="NZ_CP012752.1"/>
</dbReference>
<protein>
    <recommendedName>
        <fullName evidence="2">STAS domain-containing protein</fullName>
    </recommendedName>
</protein>
<dbReference type="CDD" id="cd07043">
    <property type="entry name" value="STAS_anti-anti-sigma_factors"/>
    <property type="match status" value="1"/>
</dbReference>
<dbReference type="Proteomes" id="UP000063699">
    <property type="component" value="Chromosome"/>
</dbReference>
<feature type="transmembrane region" description="Helical" evidence="1">
    <location>
        <begin position="47"/>
        <end position="70"/>
    </location>
</feature>
<keyword evidence="1" id="KW-0812">Transmembrane</keyword>
<evidence type="ECO:0000313" key="3">
    <source>
        <dbReference type="EMBL" id="ALG06977.1"/>
    </source>
</evidence>
<keyword evidence="1" id="KW-1133">Transmembrane helix</keyword>
<dbReference type="KEGG" id="kphy:AOZ06_08610"/>
<evidence type="ECO:0000256" key="1">
    <source>
        <dbReference type="SAM" id="Phobius"/>
    </source>
</evidence>
<dbReference type="Pfam" id="PF01740">
    <property type="entry name" value="STAS"/>
    <property type="match status" value="1"/>
</dbReference>
<proteinExistence type="predicted"/>
<organism evidence="3 4">
    <name type="scientific">Kibdelosporangium phytohabitans</name>
    <dbReference type="NCBI Taxonomy" id="860235"/>
    <lineage>
        <taxon>Bacteria</taxon>
        <taxon>Bacillati</taxon>
        <taxon>Actinomycetota</taxon>
        <taxon>Actinomycetes</taxon>
        <taxon>Pseudonocardiales</taxon>
        <taxon>Pseudonocardiaceae</taxon>
        <taxon>Kibdelosporangium</taxon>
    </lineage>
</organism>
<dbReference type="InterPro" id="IPR036513">
    <property type="entry name" value="STAS_dom_sf"/>
</dbReference>
<evidence type="ECO:0000259" key="2">
    <source>
        <dbReference type="PROSITE" id="PS50801"/>
    </source>
</evidence>
<reference evidence="3 4" key="1">
    <citation type="submission" date="2015-07" db="EMBL/GenBank/DDBJ databases">
        <title>Genome sequencing of Kibdelosporangium phytohabitans.</title>
        <authorList>
            <person name="Qin S."/>
            <person name="Xing K."/>
        </authorList>
    </citation>
    <scope>NUCLEOTIDE SEQUENCE [LARGE SCALE GENOMIC DNA]</scope>
    <source>
        <strain evidence="3 4">KLBMP1111</strain>
    </source>
</reference>
<evidence type="ECO:0000313" key="4">
    <source>
        <dbReference type="Proteomes" id="UP000063699"/>
    </source>
</evidence>
<keyword evidence="4" id="KW-1185">Reference proteome</keyword>
<sequence length="208" mass="22034">MRESEIAVRTAGGEYAWIVRVTGSVDLASAGAIEPVIRRAGRRPERVLVIDLSAVDFFGAVGVTLMVTAACRAHLTGTVLRLVATKRIVLQPMEAAGVLGAFAIHDSADTALRTRPAGTGRADRDRGWDPVDVPAWVGAQAVAIASQRDPADRTGSVPVTPFTGITGAYQSCVAIVLRAVRFGWLSRAESALLLDRIRVLSGELAARH</sequence>
<dbReference type="Gene3D" id="3.30.750.24">
    <property type="entry name" value="STAS domain"/>
    <property type="match status" value="1"/>
</dbReference>
<gene>
    <name evidence="3" type="ORF">AOZ06_08610</name>
</gene>
<dbReference type="EMBL" id="CP012752">
    <property type="protein sequence ID" value="ALG06977.1"/>
    <property type="molecule type" value="Genomic_DNA"/>
</dbReference>
<accession>A0A0N9HLD2</accession>